<gene>
    <name evidence="5" type="ORF">G1C94_0418</name>
</gene>
<keyword evidence="2" id="KW-0238">DNA-binding</keyword>
<dbReference type="PROSITE" id="PS50949">
    <property type="entry name" value="HTH_GNTR"/>
    <property type="match status" value="1"/>
</dbReference>
<dbReference type="Gene3D" id="1.20.120.530">
    <property type="entry name" value="GntR ligand-binding domain-like"/>
    <property type="match status" value="1"/>
</dbReference>
<dbReference type="InterPro" id="IPR036390">
    <property type="entry name" value="WH_DNA-bd_sf"/>
</dbReference>
<dbReference type="PANTHER" id="PTHR43537:SF24">
    <property type="entry name" value="GLUCONATE OPERON TRANSCRIPTIONAL REPRESSOR"/>
    <property type="match status" value="1"/>
</dbReference>
<evidence type="ECO:0000313" key="5">
    <source>
        <dbReference type="EMBL" id="NMN01797.1"/>
    </source>
</evidence>
<dbReference type="Gene3D" id="1.10.10.10">
    <property type="entry name" value="Winged helix-like DNA-binding domain superfamily/Winged helix DNA-binding domain"/>
    <property type="match status" value="1"/>
</dbReference>
<protein>
    <submittedName>
        <fullName evidence="5">Bacterial regulatory protein, gntR family</fullName>
    </submittedName>
</protein>
<evidence type="ECO:0000256" key="1">
    <source>
        <dbReference type="ARBA" id="ARBA00023015"/>
    </source>
</evidence>
<dbReference type="SMART" id="SM00895">
    <property type="entry name" value="FCD"/>
    <property type="match status" value="1"/>
</dbReference>
<feature type="domain" description="HTH gntR-type" evidence="4">
    <location>
        <begin position="8"/>
        <end position="74"/>
    </location>
</feature>
<dbReference type="SMART" id="SM00345">
    <property type="entry name" value="HTH_GNTR"/>
    <property type="match status" value="1"/>
</dbReference>
<dbReference type="Proteomes" id="UP000553756">
    <property type="component" value="Unassembled WGS sequence"/>
</dbReference>
<evidence type="ECO:0000313" key="6">
    <source>
        <dbReference type="Proteomes" id="UP000553756"/>
    </source>
</evidence>
<dbReference type="SUPFAM" id="SSF48008">
    <property type="entry name" value="GntR ligand-binding domain-like"/>
    <property type="match status" value="1"/>
</dbReference>
<dbReference type="InterPro" id="IPR036388">
    <property type="entry name" value="WH-like_DNA-bd_sf"/>
</dbReference>
<dbReference type="Pfam" id="PF07729">
    <property type="entry name" value="FCD"/>
    <property type="match status" value="1"/>
</dbReference>
<dbReference type="EMBL" id="JAAIIJ010000004">
    <property type="protein sequence ID" value="NMN01797.1"/>
    <property type="molecule type" value="Genomic_DNA"/>
</dbReference>
<sequence length="218" mass="24398">MATPLRMRLLGQQIVDDLRRRIIHGDIAHGARLVETEIADEYEVSRGPVRDALTLLATEGLVYKGRQGYIVRGLGEQDVRDMYEVRVAFEEIAVEHIVSSDASVSWEGMESALAGMESALGQDDIGAYAQSDLTFHDELIKDSGNQRMIGFWHTLMPTFSVMLEVTNAQDVDLTPSFDDHVAILQSLRKGTSVDVQTLVNRHLDGSLRRMMRALQQQN</sequence>
<dbReference type="RefSeq" id="WP_172144253.1">
    <property type="nucleotide sequence ID" value="NZ_JAAIIJ010000004.1"/>
</dbReference>
<organism evidence="5 6">
    <name type="scientific">Bifidobacterium panos</name>
    <dbReference type="NCBI Taxonomy" id="2675321"/>
    <lineage>
        <taxon>Bacteria</taxon>
        <taxon>Bacillati</taxon>
        <taxon>Actinomycetota</taxon>
        <taxon>Actinomycetes</taxon>
        <taxon>Bifidobacteriales</taxon>
        <taxon>Bifidobacteriaceae</taxon>
        <taxon>Bifidobacterium</taxon>
    </lineage>
</organism>
<name>A0ABX1SX76_9BIFI</name>
<evidence type="ECO:0000256" key="2">
    <source>
        <dbReference type="ARBA" id="ARBA00023125"/>
    </source>
</evidence>
<keyword evidence="6" id="KW-1185">Reference proteome</keyword>
<comment type="caution">
    <text evidence="5">The sequence shown here is derived from an EMBL/GenBank/DDBJ whole genome shotgun (WGS) entry which is preliminary data.</text>
</comment>
<dbReference type="SUPFAM" id="SSF46785">
    <property type="entry name" value="Winged helix' DNA-binding domain"/>
    <property type="match status" value="1"/>
</dbReference>
<dbReference type="InterPro" id="IPR000524">
    <property type="entry name" value="Tscrpt_reg_HTH_GntR"/>
</dbReference>
<dbReference type="PANTHER" id="PTHR43537">
    <property type="entry name" value="TRANSCRIPTIONAL REGULATOR, GNTR FAMILY"/>
    <property type="match status" value="1"/>
</dbReference>
<dbReference type="CDD" id="cd07377">
    <property type="entry name" value="WHTH_GntR"/>
    <property type="match status" value="1"/>
</dbReference>
<reference evidence="5 6" key="1">
    <citation type="submission" date="2020-02" db="EMBL/GenBank/DDBJ databases">
        <title>Characterization of phylogenetic diversity of novel bifidobacterial species isolated in Czech ZOOs.</title>
        <authorList>
            <person name="Lugli G.A."/>
            <person name="Vera N.B."/>
            <person name="Ventura M."/>
        </authorList>
    </citation>
    <scope>NUCLEOTIDE SEQUENCE [LARGE SCALE GENOMIC DNA]</scope>
    <source>
        <strain evidence="5 6">DSM 109963</strain>
    </source>
</reference>
<keyword evidence="3" id="KW-0804">Transcription</keyword>
<proteinExistence type="predicted"/>
<dbReference type="InterPro" id="IPR011711">
    <property type="entry name" value="GntR_C"/>
</dbReference>
<evidence type="ECO:0000256" key="3">
    <source>
        <dbReference type="ARBA" id="ARBA00023163"/>
    </source>
</evidence>
<evidence type="ECO:0000259" key="4">
    <source>
        <dbReference type="PROSITE" id="PS50949"/>
    </source>
</evidence>
<accession>A0ABX1SX76</accession>
<dbReference type="Pfam" id="PF00392">
    <property type="entry name" value="GntR"/>
    <property type="match status" value="1"/>
</dbReference>
<keyword evidence="1" id="KW-0805">Transcription regulation</keyword>
<dbReference type="InterPro" id="IPR008920">
    <property type="entry name" value="TF_FadR/GntR_C"/>
</dbReference>